<feature type="region of interest" description="Disordered" evidence="1">
    <location>
        <begin position="1"/>
        <end position="63"/>
    </location>
</feature>
<dbReference type="RefSeq" id="WP_172860641.1">
    <property type="nucleotide sequence ID" value="NZ_LT629791.1"/>
</dbReference>
<feature type="compositionally biased region" description="Acidic residues" evidence="1">
    <location>
        <begin position="8"/>
        <end position="17"/>
    </location>
</feature>
<sequence>MAERWSDDDPEVAEGDLSEQLRDLLDDPDDSGDDPAAGVPDGVDPADAQEQRQPVGFDDDDYR</sequence>
<feature type="compositionally biased region" description="Low complexity" evidence="1">
    <location>
        <begin position="34"/>
        <end position="48"/>
    </location>
</feature>
<dbReference type="Proteomes" id="UP000182977">
    <property type="component" value="Chromosome I"/>
</dbReference>
<gene>
    <name evidence="2" type="ORF">SAMN04488563_2638</name>
</gene>
<protein>
    <submittedName>
        <fullName evidence="2">Uncharacterized protein</fullName>
    </submittedName>
</protein>
<accession>A0A1H2JFE2</accession>
<evidence type="ECO:0000313" key="3">
    <source>
        <dbReference type="Proteomes" id="UP000182977"/>
    </source>
</evidence>
<name>A0A1H2JFE2_9ACTN</name>
<proteinExistence type="predicted"/>
<dbReference type="AlphaFoldDB" id="A0A1H2JFE2"/>
<reference evidence="3" key="1">
    <citation type="submission" date="2016-10" db="EMBL/GenBank/DDBJ databases">
        <authorList>
            <person name="Varghese N."/>
            <person name="Submissions S."/>
        </authorList>
    </citation>
    <scope>NUCLEOTIDE SEQUENCE [LARGE SCALE GENOMIC DNA]</scope>
    <source>
        <strain evidence="3">DSM 45079</strain>
    </source>
</reference>
<dbReference type="STRING" id="419479.SAMN04488563_2638"/>
<keyword evidence="3" id="KW-1185">Reference proteome</keyword>
<organism evidence="2 3">
    <name type="scientific">Jiangella alkaliphila</name>
    <dbReference type="NCBI Taxonomy" id="419479"/>
    <lineage>
        <taxon>Bacteria</taxon>
        <taxon>Bacillati</taxon>
        <taxon>Actinomycetota</taxon>
        <taxon>Actinomycetes</taxon>
        <taxon>Jiangellales</taxon>
        <taxon>Jiangellaceae</taxon>
        <taxon>Jiangella</taxon>
    </lineage>
</organism>
<evidence type="ECO:0000256" key="1">
    <source>
        <dbReference type="SAM" id="MobiDB-lite"/>
    </source>
</evidence>
<evidence type="ECO:0000313" key="2">
    <source>
        <dbReference type="EMBL" id="SDU55110.1"/>
    </source>
</evidence>
<dbReference type="EMBL" id="LT629791">
    <property type="protein sequence ID" value="SDU55110.1"/>
    <property type="molecule type" value="Genomic_DNA"/>
</dbReference>